<protein>
    <submittedName>
        <fullName evidence="2">Uncharacterized protein</fullName>
    </submittedName>
</protein>
<organism evidence="2 3">
    <name type="scientific">Ascobolus immersus RN42</name>
    <dbReference type="NCBI Taxonomy" id="1160509"/>
    <lineage>
        <taxon>Eukaryota</taxon>
        <taxon>Fungi</taxon>
        <taxon>Dikarya</taxon>
        <taxon>Ascomycota</taxon>
        <taxon>Pezizomycotina</taxon>
        <taxon>Pezizomycetes</taxon>
        <taxon>Pezizales</taxon>
        <taxon>Ascobolaceae</taxon>
        <taxon>Ascobolus</taxon>
    </lineage>
</organism>
<dbReference type="AlphaFoldDB" id="A0A3N4HKA5"/>
<dbReference type="SUPFAM" id="SSF81301">
    <property type="entry name" value="Nucleotidyltransferase"/>
    <property type="match status" value="1"/>
</dbReference>
<dbReference type="InterPro" id="IPR043519">
    <property type="entry name" value="NT_sf"/>
</dbReference>
<proteinExistence type="predicted"/>
<accession>A0A3N4HKA5</accession>
<feature type="region of interest" description="Disordered" evidence="1">
    <location>
        <begin position="403"/>
        <end position="433"/>
    </location>
</feature>
<gene>
    <name evidence="2" type="ORF">BJ508DRAFT_333201</name>
</gene>
<dbReference type="EMBL" id="ML119794">
    <property type="protein sequence ID" value="RPA74303.1"/>
    <property type="molecule type" value="Genomic_DNA"/>
</dbReference>
<keyword evidence="3" id="KW-1185">Reference proteome</keyword>
<name>A0A3N4HKA5_ASCIM</name>
<dbReference type="Proteomes" id="UP000275078">
    <property type="component" value="Unassembled WGS sequence"/>
</dbReference>
<sequence length="433" mass="48742">MAGAAAKAHHGVEALWEALEDSISDLSSRLLRNLTIDIHNDTTYKHTDIQLRNTQINFTNKLTTTFTRKNESGCRVHQRAWRHPKPNCRLRQRGGHPLNPILAPRPVTAAHRSNDIDYSGDRLQLPYHLLSPRDLRQKSDAVQPGIGSLKGPHPHQPHHQTDQSASSSKTEEDDEVEHHMHMFVTKLSKAAKVSLLVVGGLALNRLNPNRRTADIDLNTPNHQSLEKIEKTLKQWASRPRRLKDGMVASVKLRNGASVKLDFLQCPNIEGAHRATPAPRETREDSSHNQDETDTDNDAFPEREMVAVIAKLAKQAKIAVLVVGGLALHKLFPARRTLDMDVHVNSHHDLDKCQKVFKHWGSKHRILKDGLVASVRLDSGRNTKMDMKIRGFVDQNVSRGTVSFERRRNSSNTRSEQREAEVGRREKLGVTDGT</sequence>
<evidence type="ECO:0000256" key="1">
    <source>
        <dbReference type="SAM" id="MobiDB-lite"/>
    </source>
</evidence>
<feature type="region of interest" description="Disordered" evidence="1">
    <location>
        <begin position="134"/>
        <end position="176"/>
    </location>
</feature>
<evidence type="ECO:0000313" key="3">
    <source>
        <dbReference type="Proteomes" id="UP000275078"/>
    </source>
</evidence>
<feature type="compositionally biased region" description="Basic and acidic residues" evidence="1">
    <location>
        <begin position="414"/>
        <end position="433"/>
    </location>
</feature>
<dbReference type="Gene3D" id="3.30.460.40">
    <property type="match status" value="1"/>
</dbReference>
<feature type="compositionally biased region" description="Basic and acidic residues" evidence="1">
    <location>
        <begin position="279"/>
        <end position="290"/>
    </location>
</feature>
<reference evidence="2 3" key="1">
    <citation type="journal article" date="2018" name="Nat. Ecol. Evol.">
        <title>Pezizomycetes genomes reveal the molecular basis of ectomycorrhizal truffle lifestyle.</title>
        <authorList>
            <person name="Murat C."/>
            <person name="Payen T."/>
            <person name="Noel B."/>
            <person name="Kuo A."/>
            <person name="Morin E."/>
            <person name="Chen J."/>
            <person name="Kohler A."/>
            <person name="Krizsan K."/>
            <person name="Balestrini R."/>
            <person name="Da Silva C."/>
            <person name="Montanini B."/>
            <person name="Hainaut M."/>
            <person name="Levati E."/>
            <person name="Barry K.W."/>
            <person name="Belfiori B."/>
            <person name="Cichocki N."/>
            <person name="Clum A."/>
            <person name="Dockter R.B."/>
            <person name="Fauchery L."/>
            <person name="Guy J."/>
            <person name="Iotti M."/>
            <person name="Le Tacon F."/>
            <person name="Lindquist E.A."/>
            <person name="Lipzen A."/>
            <person name="Malagnac F."/>
            <person name="Mello A."/>
            <person name="Molinier V."/>
            <person name="Miyauchi S."/>
            <person name="Poulain J."/>
            <person name="Riccioni C."/>
            <person name="Rubini A."/>
            <person name="Sitrit Y."/>
            <person name="Splivallo R."/>
            <person name="Traeger S."/>
            <person name="Wang M."/>
            <person name="Zifcakova L."/>
            <person name="Wipf D."/>
            <person name="Zambonelli A."/>
            <person name="Paolocci F."/>
            <person name="Nowrousian M."/>
            <person name="Ottonello S."/>
            <person name="Baldrian P."/>
            <person name="Spatafora J.W."/>
            <person name="Henrissat B."/>
            <person name="Nagy L.G."/>
            <person name="Aury J.M."/>
            <person name="Wincker P."/>
            <person name="Grigoriev I.V."/>
            <person name="Bonfante P."/>
            <person name="Martin F.M."/>
        </authorList>
    </citation>
    <scope>NUCLEOTIDE SEQUENCE [LARGE SCALE GENOMIC DNA]</scope>
    <source>
        <strain evidence="2 3">RN42</strain>
    </source>
</reference>
<evidence type="ECO:0000313" key="2">
    <source>
        <dbReference type="EMBL" id="RPA74303.1"/>
    </source>
</evidence>
<feature type="region of interest" description="Disordered" evidence="1">
    <location>
        <begin position="269"/>
        <end position="299"/>
    </location>
</feature>